<accession>A0A8R1E9E7</accession>
<keyword evidence="3" id="KW-1185">Reference proteome</keyword>
<sequence>METVDCPSLSTVMEAEPPPVNAEAREIFPALSTHTATEAEPPPINNADPREPRPQLSAQTASEVQQQFNYAADSPTVPSEIPYFL</sequence>
<dbReference type="AlphaFoldDB" id="A0A8R1E9E7"/>
<organism evidence="2 3">
    <name type="scientific">Caenorhabditis japonica</name>
    <dbReference type="NCBI Taxonomy" id="281687"/>
    <lineage>
        <taxon>Eukaryota</taxon>
        <taxon>Metazoa</taxon>
        <taxon>Ecdysozoa</taxon>
        <taxon>Nematoda</taxon>
        <taxon>Chromadorea</taxon>
        <taxon>Rhabditida</taxon>
        <taxon>Rhabditina</taxon>
        <taxon>Rhabditomorpha</taxon>
        <taxon>Rhabditoidea</taxon>
        <taxon>Rhabditidae</taxon>
        <taxon>Peloderinae</taxon>
        <taxon>Caenorhabditis</taxon>
    </lineage>
</organism>
<protein>
    <submittedName>
        <fullName evidence="2">Uncharacterized protein</fullName>
    </submittedName>
</protein>
<reference evidence="3" key="1">
    <citation type="submission" date="2010-08" db="EMBL/GenBank/DDBJ databases">
        <authorList>
            <consortium name="Caenorhabditis japonica Sequencing Consortium"/>
            <person name="Wilson R.K."/>
        </authorList>
    </citation>
    <scope>NUCLEOTIDE SEQUENCE [LARGE SCALE GENOMIC DNA]</scope>
    <source>
        <strain evidence="3">DF5081</strain>
    </source>
</reference>
<reference evidence="2" key="2">
    <citation type="submission" date="2022-06" db="UniProtKB">
        <authorList>
            <consortium name="EnsemblMetazoa"/>
        </authorList>
    </citation>
    <scope>IDENTIFICATION</scope>
    <source>
        <strain evidence="2">DF5081</strain>
    </source>
</reference>
<feature type="region of interest" description="Disordered" evidence="1">
    <location>
        <begin position="1"/>
        <end position="63"/>
    </location>
</feature>
<evidence type="ECO:0000313" key="2">
    <source>
        <dbReference type="EnsemblMetazoa" id="CJA25995.1"/>
    </source>
</evidence>
<dbReference type="Proteomes" id="UP000005237">
    <property type="component" value="Unassembled WGS sequence"/>
</dbReference>
<evidence type="ECO:0000256" key="1">
    <source>
        <dbReference type="SAM" id="MobiDB-lite"/>
    </source>
</evidence>
<name>A0A8R1E9E7_CAEJA</name>
<proteinExistence type="predicted"/>
<dbReference type="EnsemblMetazoa" id="CJA25995.1">
    <property type="protein sequence ID" value="CJA25995.1"/>
    <property type="gene ID" value="WBGene00181567"/>
</dbReference>
<evidence type="ECO:0000313" key="3">
    <source>
        <dbReference type="Proteomes" id="UP000005237"/>
    </source>
</evidence>